<evidence type="ECO:0000313" key="3">
    <source>
        <dbReference type="Proteomes" id="UP000070646"/>
    </source>
</evidence>
<gene>
    <name evidence="2" type="ORF">HMPREF3222_01259</name>
</gene>
<proteinExistence type="predicted"/>
<dbReference type="PATRIC" id="fig|1502.174.peg.1274"/>
<organism evidence="2 3">
    <name type="scientific">Clostridium perfringens</name>
    <dbReference type="NCBI Taxonomy" id="1502"/>
    <lineage>
        <taxon>Bacteria</taxon>
        <taxon>Bacillati</taxon>
        <taxon>Bacillota</taxon>
        <taxon>Clostridia</taxon>
        <taxon>Eubacteriales</taxon>
        <taxon>Clostridiaceae</taxon>
        <taxon>Clostridium</taxon>
    </lineage>
</organism>
<name>A0A133N874_CLOPF</name>
<accession>A0A133N874</accession>
<dbReference type="AlphaFoldDB" id="A0A133N874"/>
<keyword evidence="1" id="KW-0812">Transmembrane</keyword>
<sequence length="73" mass="7826">MVKVLEKMILSDKECEYLTKSIAGGVLIGLALGAIFNNPQFGFALGGVTGIVASLIYTLIKRAKIKSDKKLIN</sequence>
<feature type="transmembrane region" description="Helical" evidence="1">
    <location>
        <begin position="42"/>
        <end position="60"/>
    </location>
</feature>
<keyword evidence="1" id="KW-1133">Transmembrane helix</keyword>
<reference evidence="2 3" key="1">
    <citation type="submission" date="2016-01" db="EMBL/GenBank/DDBJ databases">
        <authorList>
            <person name="Oliw E.H."/>
        </authorList>
    </citation>
    <scope>NUCLEOTIDE SEQUENCE [LARGE SCALE GENOMIC DNA]</scope>
    <source>
        <strain evidence="2 3">MJR7757A</strain>
    </source>
</reference>
<feature type="transmembrane region" description="Helical" evidence="1">
    <location>
        <begin position="17"/>
        <end position="36"/>
    </location>
</feature>
<dbReference type="EMBL" id="LRPU01000064">
    <property type="protein sequence ID" value="KXA12499.1"/>
    <property type="molecule type" value="Genomic_DNA"/>
</dbReference>
<keyword evidence="1" id="KW-0472">Membrane</keyword>
<protein>
    <submittedName>
        <fullName evidence="2">Uncharacterized protein</fullName>
    </submittedName>
</protein>
<comment type="caution">
    <text evidence="2">The sequence shown here is derived from an EMBL/GenBank/DDBJ whole genome shotgun (WGS) entry which is preliminary data.</text>
</comment>
<dbReference type="Proteomes" id="UP000070646">
    <property type="component" value="Unassembled WGS sequence"/>
</dbReference>
<evidence type="ECO:0000256" key="1">
    <source>
        <dbReference type="SAM" id="Phobius"/>
    </source>
</evidence>
<evidence type="ECO:0000313" key="2">
    <source>
        <dbReference type="EMBL" id="KXA12499.1"/>
    </source>
</evidence>